<evidence type="ECO:0000256" key="1">
    <source>
        <dbReference type="SAM" id="MobiDB-lite"/>
    </source>
</evidence>
<proteinExistence type="predicted"/>
<feature type="compositionally biased region" description="Basic and acidic residues" evidence="1">
    <location>
        <begin position="42"/>
        <end position="52"/>
    </location>
</feature>
<dbReference type="Proteomes" id="UP000324222">
    <property type="component" value="Unassembled WGS sequence"/>
</dbReference>
<comment type="caution">
    <text evidence="2">The sequence shown here is derived from an EMBL/GenBank/DDBJ whole genome shotgun (WGS) entry which is preliminary data.</text>
</comment>
<gene>
    <name evidence="2" type="ORF">E2C01_045785</name>
</gene>
<accession>A0A5B7G425</accession>
<evidence type="ECO:0000313" key="3">
    <source>
        <dbReference type="Proteomes" id="UP000324222"/>
    </source>
</evidence>
<reference evidence="2 3" key="1">
    <citation type="submission" date="2019-05" db="EMBL/GenBank/DDBJ databases">
        <title>Another draft genome of Portunus trituberculatus and its Hox gene families provides insights of decapod evolution.</title>
        <authorList>
            <person name="Jeong J.-H."/>
            <person name="Song I."/>
            <person name="Kim S."/>
            <person name="Choi T."/>
            <person name="Kim D."/>
            <person name="Ryu S."/>
            <person name="Kim W."/>
        </authorList>
    </citation>
    <scope>NUCLEOTIDE SEQUENCE [LARGE SCALE GENOMIC DNA]</scope>
    <source>
        <tissue evidence="2">Muscle</tissue>
    </source>
</reference>
<sequence>MWFVYKTGPVALSHGPALRTPTVQVHPITVPEAGLDHTASQFDHRQHGKSYEENQPCYGCRA</sequence>
<dbReference type="AlphaFoldDB" id="A0A5B7G425"/>
<dbReference type="EMBL" id="VSRR010010512">
    <property type="protein sequence ID" value="MPC51928.1"/>
    <property type="molecule type" value="Genomic_DNA"/>
</dbReference>
<organism evidence="2 3">
    <name type="scientific">Portunus trituberculatus</name>
    <name type="common">Swimming crab</name>
    <name type="synonym">Neptunus trituberculatus</name>
    <dbReference type="NCBI Taxonomy" id="210409"/>
    <lineage>
        <taxon>Eukaryota</taxon>
        <taxon>Metazoa</taxon>
        <taxon>Ecdysozoa</taxon>
        <taxon>Arthropoda</taxon>
        <taxon>Crustacea</taxon>
        <taxon>Multicrustacea</taxon>
        <taxon>Malacostraca</taxon>
        <taxon>Eumalacostraca</taxon>
        <taxon>Eucarida</taxon>
        <taxon>Decapoda</taxon>
        <taxon>Pleocyemata</taxon>
        <taxon>Brachyura</taxon>
        <taxon>Eubrachyura</taxon>
        <taxon>Portunoidea</taxon>
        <taxon>Portunidae</taxon>
        <taxon>Portuninae</taxon>
        <taxon>Portunus</taxon>
    </lineage>
</organism>
<feature type="region of interest" description="Disordered" evidence="1">
    <location>
        <begin position="41"/>
        <end position="62"/>
    </location>
</feature>
<name>A0A5B7G425_PORTR</name>
<evidence type="ECO:0000313" key="2">
    <source>
        <dbReference type="EMBL" id="MPC51928.1"/>
    </source>
</evidence>
<protein>
    <submittedName>
        <fullName evidence="2">Uncharacterized protein</fullName>
    </submittedName>
</protein>
<keyword evidence="3" id="KW-1185">Reference proteome</keyword>